<dbReference type="GO" id="GO:0000049">
    <property type="term" value="F:tRNA binding"/>
    <property type="evidence" value="ECO:0007669"/>
    <property type="project" value="UniProtKB-UniRule"/>
</dbReference>
<evidence type="ECO:0000256" key="2">
    <source>
        <dbReference type="ARBA" id="ARBA00022694"/>
    </source>
</evidence>
<evidence type="ECO:0000256" key="3">
    <source>
        <dbReference type="ARBA" id="ARBA00022722"/>
    </source>
</evidence>
<comment type="caution">
    <text evidence="9">The sequence shown here is derived from an EMBL/GenBank/DDBJ whole genome shotgun (WGS) entry which is preliminary data.</text>
</comment>
<dbReference type="GO" id="GO:0042781">
    <property type="term" value="F:3'-tRNA processing endoribonuclease activity"/>
    <property type="evidence" value="ECO:0007669"/>
    <property type="project" value="TreeGrafter"/>
</dbReference>
<evidence type="ECO:0000256" key="7">
    <source>
        <dbReference type="HAMAP-Rule" id="MF_00227"/>
    </source>
</evidence>
<dbReference type="PROSITE" id="PS00648">
    <property type="entry name" value="RIBONUCLEASE_P"/>
    <property type="match status" value="1"/>
</dbReference>
<dbReference type="HAMAP" id="MF_00227">
    <property type="entry name" value="RNase_P"/>
    <property type="match status" value="1"/>
</dbReference>
<dbReference type="InterPro" id="IPR000100">
    <property type="entry name" value="RNase_P"/>
</dbReference>
<dbReference type="GO" id="GO:0004526">
    <property type="term" value="F:ribonuclease P activity"/>
    <property type="evidence" value="ECO:0007669"/>
    <property type="project" value="UniProtKB-UniRule"/>
</dbReference>
<comment type="catalytic activity">
    <reaction evidence="7">
        <text>Endonucleolytic cleavage of RNA, removing 5'-extranucleotides from tRNA precursor.</text>
        <dbReference type="EC" id="3.1.26.5"/>
    </reaction>
</comment>
<keyword evidence="4 7" id="KW-0255">Endonuclease</keyword>
<evidence type="ECO:0000256" key="6">
    <source>
        <dbReference type="ARBA" id="ARBA00022884"/>
    </source>
</evidence>
<dbReference type="InterPro" id="IPR014721">
    <property type="entry name" value="Ribsml_uS5_D2-typ_fold_subgr"/>
</dbReference>
<evidence type="ECO:0000313" key="9">
    <source>
        <dbReference type="EMBL" id="OGF31053.1"/>
    </source>
</evidence>
<dbReference type="EMBL" id="MFFY01000034">
    <property type="protein sequence ID" value="OGF31053.1"/>
    <property type="molecule type" value="Genomic_DNA"/>
</dbReference>
<evidence type="ECO:0000256" key="8">
    <source>
        <dbReference type="NCBIfam" id="TIGR00188"/>
    </source>
</evidence>
<proteinExistence type="inferred from homology"/>
<keyword evidence="3 7" id="KW-0540">Nuclease</keyword>
<dbReference type="GO" id="GO:0001682">
    <property type="term" value="P:tRNA 5'-leader removal"/>
    <property type="evidence" value="ECO:0007669"/>
    <property type="project" value="UniProtKB-UniRule"/>
</dbReference>
<organism evidence="9 10">
    <name type="scientific">Candidatus Falkowbacteria bacterium RIFCSPLOWO2_12_FULL_45_13</name>
    <dbReference type="NCBI Taxonomy" id="1797991"/>
    <lineage>
        <taxon>Bacteria</taxon>
        <taxon>Candidatus Falkowiibacteriota</taxon>
    </lineage>
</organism>
<dbReference type="PANTHER" id="PTHR33992">
    <property type="entry name" value="RIBONUCLEASE P PROTEIN COMPONENT"/>
    <property type="match status" value="1"/>
</dbReference>
<dbReference type="EC" id="3.1.26.5" evidence="7 8"/>
<reference evidence="9 10" key="1">
    <citation type="journal article" date="2016" name="Nat. Commun.">
        <title>Thousands of microbial genomes shed light on interconnected biogeochemical processes in an aquifer system.</title>
        <authorList>
            <person name="Anantharaman K."/>
            <person name="Brown C.T."/>
            <person name="Hug L.A."/>
            <person name="Sharon I."/>
            <person name="Castelle C.J."/>
            <person name="Probst A.J."/>
            <person name="Thomas B.C."/>
            <person name="Singh A."/>
            <person name="Wilkins M.J."/>
            <person name="Karaoz U."/>
            <person name="Brodie E.L."/>
            <person name="Williams K.H."/>
            <person name="Hubbard S.S."/>
            <person name="Banfield J.F."/>
        </authorList>
    </citation>
    <scope>NUCLEOTIDE SEQUENCE [LARGE SCALE GENOMIC DNA]</scope>
</reference>
<evidence type="ECO:0000256" key="5">
    <source>
        <dbReference type="ARBA" id="ARBA00022801"/>
    </source>
</evidence>
<dbReference type="Proteomes" id="UP000176915">
    <property type="component" value="Unassembled WGS sequence"/>
</dbReference>
<keyword evidence="6 7" id="KW-0694">RNA-binding</keyword>
<dbReference type="InterPro" id="IPR020539">
    <property type="entry name" value="RNase_P_CS"/>
</dbReference>
<dbReference type="NCBIfam" id="TIGR00188">
    <property type="entry name" value="rnpA"/>
    <property type="match status" value="1"/>
</dbReference>
<dbReference type="InterPro" id="IPR020568">
    <property type="entry name" value="Ribosomal_Su5_D2-typ_SF"/>
</dbReference>
<evidence type="ECO:0000256" key="4">
    <source>
        <dbReference type="ARBA" id="ARBA00022759"/>
    </source>
</evidence>
<dbReference type="AlphaFoldDB" id="A0A1F5SX70"/>
<evidence type="ECO:0000313" key="10">
    <source>
        <dbReference type="Proteomes" id="UP000176915"/>
    </source>
</evidence>
<evidence type="ECO:0000256" key="1">
    <source>
        <dbReference type="ARBA" id="ARBA00002663"/>
    </source>
</evidence>
<comment type="similarity">
    <text evidence="7">Belongs to the RnpA family.</text>
</comment>
<comment type="subunit">
    <text evidence="7">Consists of a catalytic RNA component (M1 or rnpB) and a protein subunit.</text>
</comment>
<protein>
    <recommendedName>
        <fullName evidence="7 8">Ribonuclease P protein component</fullName>
        <shortName evidence="7">RNase P protein</shortName>
        <shortName evidence="7">RNaseP protein</shortName>
        <ecNumber evidence="7 8">3.1.26.5</ecNumber>
    </recommendedName>
    <alternativeName>
        <fullName evidence="7">Protein C5</fullName>
    </alternativeName>
</protein>
<comment type="function">
    <text evidence="1 7">RNaseP catalyzes the removal of the 5'-leader sequence from pre-tRNA to produce the mature 5'-terminus. It can also cleave other RNA substrates such as 4.5S RNA. The protein component plays an auxiliary but essential role in vivo by binding to the 5'-leader sequence and broadening the substrate specificity of the ribozyme.</text>
</comment>
<dbReference type="SUPFAM" id="SSF54211">
    <property type="entry name" value="Ribosomal protein S5 domain 2-like"/>
    <property type="match status" value="1"/>
</dbReference>
<keyword evidence="2 7" id="KW-0819">tRNA processing</keyword>
<dbReference type="GO" id="GO:0030677">
    <property type="term" value="C:ribonuclease P complex"/>
    <property type="evidence" value="ECO:0007669"/>
    <property type="project" value="TreeGrafter"/>
</dbReference>
<dbReference type="Gene3D" id="3.30.230.10">
    <property type="match status" value="1"/>
</dbReference>
<name>A0A1F5SX70_9BACT</name>
<gene>
    <name evidence="7" type="primary">rnpA</name>
    <name evidence="9" type="ORF">A3H09_01155</name>
</gene>
<dbReference type="PANTHER" id="PTHR33992:SF1">
    <property type="entry name" value="RIBONUCLEASE P PROTEIN COMPONENT"/>
    <property type="match status" value="1"/>
</dbReference>
<sequence length="113" mass="13155">MFAKQRSLVKQKDFEKIFKQGRAYYTKLLGVKILTNQSNFNRFGIIVGAKVSKKATERNRLKRQLRQAVWELDKKLKPGFDLAIMALPGFLNQTYANVKSELEKIFKGLKIFK</sequence>
<accession>A0A1F5SX70</accession>
<dbReference type="Pfam" id="PF00825">
    <property type="entry name" value="Ribonuclease_P"/>
    <property type="match status" value="1"/>
</dbReference>
<keyword evidence="5 7" id="KW-0378">Hydrolase</keyword>